<proteinExistence type="predicted"/>
<dbReference type="AlphaFoldDB" id="A0A8B6BR51"/>
<dbReference type="OrthoDB" id="6184862at2759"/>
<name>A0A8B6BR51_MYTGA</name>
<sequence>MDFVDSHISRHKRSCDVIMIHDSICYDIDMRRLINGSNMTGKKITAYTIQKAEEVIKNINQTDILILHVGVNDLKTHNVEESFQQYVSLVNSALSVSNNLVLSLMTPSAADFLNDKISKMNNLIASEFENSAKIALCLNNNFCRQGKILQQLYWNDTKLSRDQGVKILASNLRRTIFSRDESINLNKSQMPKRQNFDRQHQNRAYANKPLYQRPSHNTHRGNGFQNLRGDQFQSNNNLMNSSLASALLSVLSG</sequence>
<dbReference type="EMBL" id="UYJE01000565">
    <property type="protein sequence ID" value="VDH94291.1"/>
    <property type="molecule type" value="Genomic_DNA"/>
</dbReference>
<reference evidence="1" key="1">
    <citation type="submission" date="2018-11" db="EMBL/GenBank/DDBJ databases">
        <authorList>
            <person name="Alioto T."/>
            <person name="Alioto T."/>
        </authorList>
    </citation>
    <scope>NUCLEOTIDE SEQUENCE</scope>
</reference>
<evidence type="ECO:0000313" key="2">
    <source>
        <dbReference type="Proteomes" id="UP000596742"/>
    </source>
</evidence>
<evidence type="ECO:0000313" key="1">
    <source>
        <dbReference type="EMBL" id="VDH94291.1"/>
    </source>
</evidence>
<dbReference type="SUPFAM" id="SSF52266">
    <property type="entry name" value="SGNH hydrolase"/>
    <property type="match status" value="1"/>
</dbReference>
<comment type="caution">
    <text evidence="1">The sequence shown here is derived from an EMBL/GenBank/DDBJ whole genome shotgun (WGS) entry which is preliminary data.</text>
</comment>
<organism evidence="1 2">
    <name type="scientific">Mytilus galloprovincialis</name>
    <name type="common">Mediterranean mussel</name>
    <dbReference type="NCBI Taxonomy" id="29158"/>
    <lineage>
        <taxon>Eukaryota</taxon>
        <taxon>Metazoa</taxon>
        <taxon>Spiralia</taxon>
        <taxon>Lophotrochozoa</taxon>
        <taxon>Mollusca</taxon>
        <taxon>Bivalvia</taxon>
        <taxon>Autobranchia</taxon>
        <taxon>Pteriomorphia</taxon>
        <taxon>Mytilida</taxon>
        <taxon>Mytiloidea</taxon>
        <taxon>Mytilidae</taxon>
        <taxon>Mytilinae</taxon>
        <taxon>Mytilus</taxon>
    </lineage>
</organism>
<keyword evidence="2" id="KW-1185">Reference proteome</keyword>
<accession>A0A8B6BR51</accession>
<dbReference type="InterPro" id="IPR036514">
    <property type="entry name" value="SGNH_hydro_sf"/>
</dbReference>
<gene>
    <name evidence="1" type="ORF">MGAL_10B080734</name>
</gene>
<dbReference type="Proteomes" id="UP000596742">
    <property type="component" value="Unassembled WGS sequence"/>
</dbReference>
<protein>
    <recommendedName>
        <fullName evidence="3">SGNH hydrolase-type esterase domain-containing protein</fullName>
    </recommendedName>
</protein>
<evidence type="ECO:0008006" key="3">
    <source>
        <dbReference type="Google" id="ProtNLM"/>
    </source>
</evidence>
<dbReference type="Gene3D" id="3.40.50.1110">
    <property type="entry name" value="SGNH hydrolase"/>
    <property type="match status" value="1"/>
</dbReference>